<keyword evidence="2" id="KW-1185">Reference proteome</keyword>
<sequence>MLIKATVEDIKKYGELAYSIAMNPAKSCYPTYVDGIKTAIRGQ</sequence>
<name>A0A2K4ZB68_9FIRM</name>
<dbReference type="EMBL" id="OFSM01000002">
    <property type="protein sequence ID" value="SOY27691.1"/>
    <property type="molecule type" value="Genomic_DNA"/>
</dbReference>
<protein>
    <submittedName>
        <fullName evidence="1">Uncharacterized protein</fullName>
    </submittedName>
</protein>
<dbReference type="RefSeq" id="WP_257479219.1">
    <property type="nucleotide sequence ID" value="NZ_JANJZD010000002.1"/>
</dbReference>
<dbReference type="Proteomes" id="UP000236311">
    <property type="component" value="Unassembled WGS sequence"/>
</dbReference>
<gene>
    <name evidence="1" type="ORF">AMURIS_00395</name>
</gene>
<reference evidence="1 2" key="1">
    <citation type="submission" date="2018-01" db="EMBL/GenBank/DDBJ databases">
        <authorList>
            <person name="Gaut B.S."/>
            <person name="Morton B.R."/>
            <person name="Clegg M.T."/>
            <person name="Duvall M.R."/>
        </authorList>
    </citation>
    <scope>NUCLEOTIDE SEQUENCE [LARGE SCALE GENOMIC DNA]</scope>
    <source>
        <strain evidence="1">GP69</strain>
    </source>
</reference>
<accession>A0A2K4ZB68</accession>
<dbReference type="AlphaFoldDB" id="A0A2K4ZB68"/>
<evidence type="ECO:0000313" key="2">
    <source>
        <dbReference type="Proteomes" id="UP000236311"/>
    </source>
</evidence>
<evidence type="ECO:0000313" key="1">
    <source>
        <dbReference type="EMBL" id="SOY27691.1"/>
    </source>
</evidence>
<organism evidence="1 2">
    <name type="scientific">Acetatifactor muris</name>
    <dbReference type="NCBI Taxonomy" id="879566"/>
    <lineage>
        <taxon>Bacteria</taxon>
        <taxon>Bacillati</taxon>
        <taxon>Bacillota</taxon>
        <taxon>Clostridia</taxon>
        <taxon>Lachnospirales</taxon>
        <taxon>Lachnospiraceae</taxon>
        <taxon>Acetatifactor</taxon>
    </lineage>
</organism>
<proteinExistence type="predicted"/>